<dbReference type="RefSeq" id="WP_258216906.1">
    <property type="nucleotide sequence ID" value="NZ_JANQBD010000027.1"/>
</dbReference>
<evidence type="ECO:0000313" key="1">
    <source>
        <dbReference type="EMBL" id="MCR8635358.1"/>
    </source>
</evidence>
<comment type="caution">
    <text evidence="1">The sequence shown here is derived from an EMBL/GenBank/DDBJ whole genome shotgun (WGS) entry which is preliminary data.</text>
</comment>
<evidence type="ECO:0000313" key="2">
    <source>
        <dbReference type="Proteomes" id="UP001300012"/>
    </source>
</evidence>
<gene>
    <name evidence="1" type="ORF">NV381_29565</name>
</gene>
<proteinExistence type="predicted"/>
<sequence length="44" mass="5199">MSKRLTLFIEGQVEIKILEWVGINKPDKLGTRAYRAYFENAYHV</sequence>
<name>A0ABT1YQ99_9BACL</name>
<protein>
    <submittedName>
        <fullName evidence="1">Uncharacterized protein</fullName>
    </submittedName>
</protein>
<organism evidence="1 2">
    <name type="scientific">Paenibacillus radicis</name>
    <name type="common">ex Xue et al. 2023</name>
    <dbReference type="NCBI Taxonomy" id="2972489"/>
    <lineage>
        <taxon>Bacteria</taxon>
        <taxon>Bacillati</taxon>
        <taxon>Bacillota</taxon>
        <taxon>Bacilli</taxon>
        <taxon>Bacillales</taxon>
        <taxon>Paenibacillaceae</taxon>
        <taxon>Paenibacillus</taxon>
    </lineage>
</organism>
<dbReference type="Proteomes" id="UP001300012">
    <property type="component" value="Unassembled WGS sequence"/>
</dbReference>
<dbReference type="EMBL" id="JANQBD010000027">
    <property type="protein sequence ID" value="MCR8635358.1"/>
    <property type="molecule type" value="Genomic_DNA"/>
</dbReference>
<accession>A0ABT1YQ99</accession>
<reference evidence="1 2" key="1">
    <citation type="submission" date="2022-08" db="EMBL/GenBank/DDBJ databases">
        <title>Paenibacillus endoradicis sp. nov., Paenibacillus radicibacter sp. nov and Paenibacillus pararadicis sp. nov., three cold-adapted plant growth-promoting bacteria isolated from root of Larix gmelinii in Great Khingan.</title>
        <authorList>
            <person name="Xue H."/>
        </authorList>
    </citation>
    <scope>NUCLEOTIDE SEQUENCE [LARGE SCALE GENOMIC DNA]</scope>
    <source>
        <strain evidence="1 2">N5-1-1-5</strain>
    </source>
</reference>
<keyword evidence="2" id="KW-1185">Reference proteome</keyword>